<dbReference type="GO" id="GO:0006950">
    <property type="term" value="P:response to stress"/>
    <property type="evidence" value="ECO:0007669"/>
    <property type="project" value="UniProtKB-ARBA"/>
</dbReference>
<dbReference type="GO" id="GO:0046052">
    <property type="term" value="P:UTP catabolic process"/>
    <property type="evidence" value="ECO:0007669"/>
    <property type="project" value="TreeGrafter"/>
</dbReference>
<dbReference type="SUPFAM" id="SSF101386">
    <property type="entry name" value="all-alpha NTP pyrophosphatases"/>
    <property type="match status" value="1"/>
</dbReference>
<evidence type="ECO:0000313" key="2">
    <source>
        <dbReference type="EMBL" id="MDI2099518.1"/>
    </source>
</evidence>
<dbReference type="GO" id="GO:0046047">
    <property type="term" value="P:TTP catabolic process"/>
    <property type="evidence" value="ECO:0007669"/>
    <property type="project" value="TreeGrafter"/>
</dbReference>
<dbReference type="GO" id="GO:0046076">
    <property type="term" value="P:dTTP catabolic process"/>
    <property type="evidence" value="ECO:0007669"/>
    <property type="project" value="TreeGrafter"/>
</dbReference>
<keyword evidence="3" id="KW-1185">Reference proteome</keyword>
<dbReference type="CDD" id="cd11528">
    <property type="entry name" value="NTP-PPase_MazG_Nterm"/>
    <property type="match status" value="1"/>
</dbReference>
<dbReference type="NCBIfam" id="TIGR00444">
    <property type="entry name" value="mazG"/>
    <property type="match status" value="1"/>
</dbReference>
<dbReference type="GO" id="GO:0006203">
    <property type="term" value="P:dGTP catabolic process"/>
    <property type="evidence" value="ECO:0007669"/>
    <property type="project" value="TreeGrafter"/>
</dbReference>
<dbReference type="EMBL" id="JASATX010000005">
    <property type="protein sequence ID" value="MDI2099518.1"/>
    <property type="molecule type" value="Genomic_DNA"/>
</dbReference>
<dbReference type="AlphaFoldDB" id="A0AAW6TC02"/>
<protein>
    <submittedName>
        <fullName evidence="2">MazG family protein</fullName>
    </submittedName>
</protein>
<dbReference type="InterPro" id="IPR048015">
    <property type="entry name" value="NTP-PPase_MazG-like_N"/>
</dbReference>
<evidence type="ECO:0000259" key="1">
    <source>
        <dbReference type="Pfam" id="PF03819"/>
    </source>
</evidence>
<dbReference type="RefSeq" id="WP_281489311.1">
    <property type="nucleotide sequence ID" value="NZ_JASATX010000005.1"/>
</dbReference>
<dbReference type="PANTHER" id="PTHR30522">
    <property type="entry name" value="NUCLEOSIDE TRIPHOSPHATE PYROPHOSPHOHYDROLASE"/>
    <property type="match status" value="1"/>
</dbReference>
<feature type="domain" description="NTP pyrophosphohydrolase MazG-like" evidence="1">
    <location>
        <begin position="32"/>
        <end position="107"/>
    </location>
</feature>
<dbReference type="Pfam" id="PF03819">
    <property type="entry name" value="MazG"/>
    <property type="match status" value="1"/>
</dbReference>
<dbReference type="InterPro" id="IPR004518">
    <property type="entry name" value="MazG-like_dom"/>
</dbReference>
<dbReference type="Gene3D" id="1.10.287.1080">
    <property type="entry name" value="MazG-like"/>
    <property type="match status" value="2"/>
</dbReference>
<dbReference type="GO" id="GO:0046061">
    <property type="term" value="P:dATP catabolic process"/>
    <property type="evidence" value="ECO:0007669"/>
    <property type="project" value="TreeGrafter"/>
</dbReference>
<dbReference type="GO" id="GO:0047429">
    <property type="term" value="F:nucleoside triphosphate diphosphatase activity"/>
    <property type="evidence" value="ECO:0007669"/>
    <property type="project" value="TreeGrafter"/>
</dbReference>
<proteinExistence type="predicted"/>
<evidence type="ECO:0000313" key="3">
    <source>
        <dbReference type="Proteomes" id="UP001321506"/>
    </source>
</evidence>
<accession>A0AAW6TC02</accession>
<reference evidence="2 3" key="1">
    <citation type="submission" date="2023-04" db="EMBL/GenBank/DDBJ databases">
        <title>Klugiella caeni sp. nov. isolated from the sludge of biochemical tank.</title>
        <authorList>
            <person name="Geng K."/>
        </authorList>
    </citation>
    <scope>NUCLEOTIDE SEQUENCE [LARGE SCALE GENOMIC DNA]</scope>
    <source>
        <strain evidence="2 3">YN-L-19</strain>
    </source>
</reference>
<dbReference type="InterPro" id="IPR011551">
    <property type="entry name" value="NTP_PyrPHydrolase_MazG"/>
</dbReference>
<dbReference type="Proteomes" id="UP001321506">
    <property type="component" value="Unassembled WGS sequence"/>
</dbReference>
<dbReference type="GO" id="GO:0046081">
    <property type="term" value="P:dUTP catabolic process"/>
    <property type="evidence" value="ECO:0007669"/>
    <property type="project" value="TreeGrafter"/>
</dbReference>
<dbReference type="FunFam" id="1.10.287.1080:FF:000001">
    <property type="entry name" value="Nucleoside triphosphate pyrophosphohydrolase"/>
    <property type="match status" value="1"/>
</dbReference>
<dbReference type="PANTHER" id="PTHR30522:SF0">
    <property type="entry name" value="NUCLEOSIDE TRIPHOSPHATE PYROPHOSPHOHYDROLASE"/>
    <property type="match status" value="1"/>
</dbReference>
<name>A0AAW6TC02_9MICO</name>
<gene>
    <name evidence="2" type="ORF">QF206_11140</name>
</gene>
<sequence length="226" mass="24923">MTQDRVTPLDSLLLQFPRMLDPEGGCVWNRQQTHRSLVPYLIEEVYELVEAIETGDRDGMLEELGDVLYQLVFHAELAASEPGEGFDLQDVARAVTDKMVRRHPHVFADVSAPTVERVLEVWNEAKSAEKRERRSVLEGVPRALPALALADKLLGRAARVGIDPVRSPSERLGTDAAAPTAEAELGDALLALVETARERGLDAEQVLRDRLRELEAEIAGAESPTT</sequence>
<organism evidence="2 3">
    <name type="scientific">Ruicaihuangia caeni</name>
    <dbReference type="NCBI Taxonomy" id="3042517"/>
    <lineage>
        <taxon>Bacteria</taxon>
        <taxon>Bacillati</taxon>
        <taxon>Actinomycetota</taxon>
        <taxon>Actinomycetes</taxon>
        <taxon>Micrococcales</taxon>
        <taxon>Microbacteriaceae</taxon>
        <taxon>Ruicaihuangia</taxon>
    </lineage>
</organism>
<comment type="caution">
    <text evidence="2">The sequence shown here is derived from an EMBL/GenBank/DDBJ whole genome shotgun (WGS) entry which is preliminary data.</text>
</comment>